<name>A0A1K1PC12_9FLAO</name>
<dbReference type="AlphaFoldDB" id="A0A1K1PC12"/>
<reference evidence="3" key="1">
    <citation type="submission" date="2016-11" db="EMBL/GenBank/DDBJ databases">
        <authorList>
            <person name="Varghese N."/>
            <person name="Submissions S."/>
        </authorList>
    </citation>
    <scope>NUCLEOTIDE SEQUENCE [LARGE SCALE GENOMIC DNA]</scope>
    <source>
        <strain evidence="3">DSM 24786</strain>
    </source>
</reference>
<evidence type="ECO:0000313" key="3">
    <source>
        <dbReference type="Proteomes" id="UP000183257"/>
    </source>
</evidence>
<proteinExistence type="predicted"/>
<accession>A0A1K1PC12</accession>
<dbReference type="STRING" id="76595.SAMN05660313_01773"/>
<evidence type="ECO:0000313" key="2">
    <source>
        <dbReference type="EMBL" id="SFW45127.1"/>
    </source>
</evidence>
<dbReference type="EMBL" id="FPIY01000002">
    <property type="protein sequence ID" value="SFW45127.1"/>
    <property type="molecule type" value="Genomic_DNA"/>
</dbReference>
<gene>
    <name evidence="2" type="ORF">SAMN05660313_01773</name>
</gene>
<keyword evidence="3" id="KW-1185">Reference proteome</keyword>
<feature type="chain" id="PRO_5012069016" evidence="1">
    <location>
        <begin position="20"/>
        <end position="242"/>
    </location>
</feature>
<dbReference type="RefSeq" id="WP_072303415.1">
    <property type="nucleotide sequence ID" value="NZ_FPIY01000002.1"/>
</dbReference>
<protein>
    <submittedName>
        <fullName evidence="2">Uncharacterized protein</fullName>
    </submittedName>
</protein>
<dbReference type="OrthoDB" id="1416945at2"/>
<keyword evidence="1" id="KW-0732">Signal</keyword>
<evidence type="ECO:0000256" key="1">
    <source>
        <dbReference type="SAM" id="SignalP"/>
    </source>
</evidence>
<organism evidence="2 3">
    <name type="scientific">Cellulophaga fucicola</name>
    <dbReference type="NCBI Taxonomy" id="76595"/>
    <lineage>
        <taxon>Bacteria</taxon>
        <taxon>Pseudomonadati</taxon>
        <taxon>Bacteroidota</taxon>
        <taxon>Flavobacteriia</taxon>
        <taxon>Flavobacteriales</taxon>
        <taxon>Flavobacteriaceae</taxon>
        <taxon>Cellulophaga</taxon>
    </lineage>
</organism>
<feature type="signal peptide" evidence="1">
    <location>
        <begin position="1"/>
        <end position="19"/>
    </location>
</feature>
<dbReference type="Proteomes" id="UP000183257">
    <property type="component" value="Unassembled WGS sequence"/>
</dbReference>
<sequence>MKQLKILFFAFVICNSTLAQEDYNYSDELLTSTFKAYHQVDFEMSYSMIPFVKKRFLEHLKDSTSFTNPYDSLSKHISIQYSLDSIVKTYTWEERDTGCCHTSVIYAQYKTNDESIKYIDLKDVDDGGQSIFIVGVHNIEINNKPHYLILGWGTCCGGQHYSTAKVYEIVNGELQKSDTAFFEQDDIFTGANRGQEIKIKYDTDKKLLSYFSYPEDEETGFYKSEQTLTQWKLTKQGFKKEK</sequence>